<proteinExistence type="inferred from homology"/>
<dbReference type="Gene3D" id="3.40.50.12780">
    <property type="entry name" value="N-terminal domain of ligase-like"/>
    <property type="match status" value="1"/>
</dbReference>
<dbReference type="InterPro" id="IPR025110">
    <property type="entry name" value="AMP-bd_C"/>
</dbReference>
<dbReference type="InterPro" id="IPR042099">
    <property type="entry name" value="ANL_N_sf"/>
</dbReference>
<dbReference type="NCBIfam" id="NF002937">
    <property type="entry name" value="PRK03584.1"/>
    <property type="match status" value="1"/>
</dbReference>
<feature type="domain" description="Acetyl-coenzyme A synthetase N-terminal" evidence="7">
    <location>
        <begin position="41"/>
        <end position="94"/>
    </location>
</feature>
<comment type="similarity">
    <text evidence="1">Belongs to the ATP-dependent AMP-binding enzyme family.</text>
</comment>
<evidence type="ECO:0000259" key="6">
    <source>
        <dbReference type="Pfam" id="PF13193"/>
    </source>
</evidence>
<dbReference type="SUPFAM" id="SSF56801">
    <property type="entry name" value="Acetyl-CoA synthetase-like"/>
    <property type="match status" value="1"/>
</dbReference>
<comment type="caution">
    <text evidence="8">The sequence shown here is derived from an EMBL/GenBank/DDBJ whole genome shotgun (WGS) entry which is preliminary data.</text>
</comment>
<dbReference type="NCBIfam" id="TIGR01217">
    <property type="entry name" value="ac_ac_CoA_syn"/>
    <property type="match status" value="1"/>
</dbReference>
<accession>A0ABN2Y2L8</accession>
<evidence type="ECO:0000313" key="8">
    <source>
        <dbReference type="EMBL" id="GAA2120533.1"/>
    </source>
</evidence>
<dbReference type="EMBL" id="BAAAMR010000002">
    <property type="protein sequence ID" value="GAA2120533.1"/>
    <property type="molecule type" value="Genomic_DNA"/>
</dbReference>
<protein>
    <submittedName>
        <fullName evidence="8">Acetoacetate--CoA ligase</fullName>
    </submittedName>
</protein>
<dbReference type="RefSeq" id="WP_344260962.1">
    <property type="nucleotide sequence ID" value="NZ_BAAAMR010000002.1"/>
</dbReference>
<dbReference type="Pfam" id="PF00501">
    <property type="entry name" value="AMP-binding"/>
    <property type="match status" value="1"/>
</dbReference>
<evidence type="ECO:0000256" key="2">
    <source>
        <dbReference type="ARBA" id="ARBA00022598"/>
    </source>
</evidence>
<gene>
    <name evidence="8" type="ORF">GCM10009727_05370</name>
</gene>
<keyword evidence="3" id="KW-0547">Nucleotide-binding</keyword>
<dbReference type="InterPro" id="IPR000873">
    <property type="entry name" value="AMP-dep_synth/lig_dom"/>
</dbReference>
<evidence type="ECO:0000256" key="1">
    <source>
        <dbReference type="ARBA" id="ARBA00006432"/>
    </source>
</evidence>
<dbReference type="Pfam" id="PF16177">
    <property type="entry name" value="ACAS_N"/>
    <property type="match status" value="1"/>
</dbReference>
<evidence type="ECO:0000313" key="9">
    <source>
        <dbReference type="Proteomes" id="UP001501020"/>
    </source>
</evidence>
<feature type="domain" description="AMP-dependent synthetase/ligase" evidence="5">
    <location>
        <begin position="101"/>
        <end position="468"/>
    </location>
</feature>
<sequence>MNGTPTPSPAWTPSPDDVEKSRLADFARFASARTGRRLTDYQALWEWSTDDLSGFWSAVWDFFGLPPRPDGSDVLTDEAMPGARWFPGTELNLVDRVFEGRDPNGVALVAATEDGREVSLTWSALSTQVAAAAEGLRRLGVGRGDRVAGYLSNGPEAVVAFLATAGIGAIWAVCGLDYAPAAAQSRLGQLKPRVLVAGTGHRYAGKDVDSGDAVRELARSLPDLAATVIVGDPGAVPGAIGWDDLTADASVPLEPVTVPFDHPLWVLFSSGTTGRPKGIVHGHGGVLLEQLKCNGLHFDLREGDRMLWYTTPSWMMWNALVSSLLVGTTIVCLDGSPGFPDPDALWAHAARLRVTLLGTSPAYVGACRKAGVDLSRHDLSALRTVGITGSTFAADGFRWLSGQLPNGVRIVSSSGGTDVVTAFVGGAPNVPIWAGELSAPLLGVALDAFDGQGRPVRDEVGELVVTRPMPSMPVSFWDDPDGSRYRAAYFDTYPGVWRHGDWITITDRGSVIIHGRSDATLNRRGVRIGSSDIYAVAESIPQVIEGLVVGLEQDDGGYWMPLFVTLADGAELDDALRTTIRGEIAARASRRHVPDDIIAAPGVPHTRTGKKLEVPVKRILLGHPVADVVDPTSVDRPELLDWYAEVGAQRRDSAGL</sequence>
<dbReference type="InterPro" id="IPR032387">
    <property type="entry name" value="ACAS_N"/>
</dbReference>
<dbReference type="Gene3D" id="3.30.300.30">
    <property type="match status" value="1"/>
</dbReference>
<keyword evidence="2 8" id="KW-0436">Ligase</keyword>
<feature type="domain" description="AMP-binding enzyme C-terminal" evidence="6">
    <location>
        <begin position="536"/>
        <end position="610"/>
    </location>
</feature>
<dbReference type="GO" id="GO:0016874">
    <property type="term" value="F:ligase activity"/>
    <property type="evidence" value="ECO:0007669"/>
    <property type="project" value="UniProtKB-KW"/>
</dbReference>
<dbReference type="PANTHER" id="PTHR42921">
    <property type="entry name" value="ACETOACETYL-COA SYNTHETASE"/>
    <property type="match status" value="1"/>
</dbReference>
<evidence type="ECO:0000259" key="7">
    <source>
        <dbReference type="Pfam" id="PF16177"/>
    </source>
</evidence>
<organism evidence="8 9">
    <name type="scientific">Actinomadura napierensis</name>
    <dbReference type="NCBI Taxonomy" id="267854"/>
    <lineage>
        <taxon>Bacteria</taxon>
        <taxon>Bacillati</taxon>
        <taxon>Actinomycetota</taxon>
        <taxon>Actinomycetes</taxon>
        <taxon>Streptosporangiales</taxon>
        <taxon>Thermomonosporaceae</taxon>
        <taxon>Actinomadura</taxon>
    </lineage>
</organism>
<dbReference type="PROSITE" id="PS00455">
    <property type="entry name" value="AMP_BINDING"/>
    <property type="match status" value="1"/>
</dbReference>
<dbReference type="Pfam" id="PF13193">
    <property type="entry name" value="AMP-binding_C"/>
    <property type="match status" value="1"/>
</dbReference>
<reference evidence="8 9" key="1">
    <citation type="journal article" date="2019" name="Int. J. Syst. Evol. Microbiol.">
        <title>The Global Catalogue of Microorganisms (GCM) 10K type strain sequencing project: providing services to taxonomists for standard genome sequencing and annotation.</title>
        <authorList>
            <consortium name="The Broad Institute Genomics Platform"/>
            <consortium name="The Broad Institute Genome Sequencing Center for Infectious Disease"/>
            <person name="Wu L."/>
            <person name="Ma J."/>
        </authorList>
    </citation>
    <scope>NUCLEOTIDE SEQUENCE [LARGE SCALE GENOMIC DNA]</scope>
    <source>
        <strain evidence="8 9">JCM 13850</strain>
    </source>
</reference>
<dbReference type="InterPro" id="IPR045851">
    <property type="entry name" value="AMP-bd_C_sf"/>
</dbReference>
<keyword evidence="4" id="KW-0067">ATP-binding</keyword>
<name>A0ABN2Y2L8_9ACTN</name>
<dbReference type="InterPro" id="IPR020845">
    <property type="entry name" value="AMP-binding_CS"/>
</dbReference>
<evidence type="ECO:0000256" key="3">
    <source>
        <dbReference type="ARBA" id="ARBA00022741"/>
    </source>
</evidence>
<keyword evidence="9" id="KW-1185">Reference proteome</keyword>
<dbReference type="Proteomes" id="UP001501020">
    <property type="component" value="Unassembled WGS sequence"/>
</dbReference>
<evidence type="ECO:0000256" key="4">
    <source>
        <dbReference type="ARBA" id="ARBA00022840"/>
    </source>
</evidence>
<dbReference type="InterPro" id="IPR005914">
    <property type="entry name" value="Acac_CoA_synth"/>
</dbReference>
<dbReference type="PANTHER" id="PTHR42921:SF1">
    <property type="entry name" value="ACETOACETYL-COA SYNTHETASE"/>
    <property type="match status" value="1"/>
</dbReference>
<evidence type="ECO:0000259" key="5">
    <source>
        <dbReference type="Pfam" id="PF00501"/>
    </source>
</evidence>